<reference evidence="1" key="1">
    <citation type="journal article" date="2017" name="MBio">
        <title>Type VI secretion-mediated competition in the bee gut microbiome.</title>
        <authorList>
            <person name="Steele M.I."/>
            <person name="Kwong W.K."/>
            <person name="Powell J.E."/>
            <person name="Whiteley M."/>
            <person name="Moran N.A."/>
        </authorList>
    </citation>
    <scope>NUCLEOTIDE SEQUENCE [LARGE SCALE GENOMIC DNA]</scope>
    <source>
        <strain evidence="1">WkB273</strain>
    </source>
</reference>
<accession>A0A2N9X8U5</accession>
<proteinExistence type="predicted"/>
<protein>
    <submittedName>
        <fullName evidence="1">Uncharacterized protein</fullName>
    </submittedName>
</protein>
<sequence length="84" mass="10197">MVKREKMKLWVIEALSSFGGTGWPKDVSKYIWDKYEHELKASGSLLYTWQYDVRWAAQELRNEKKLKPVYKRRDLPWELNEFNS</sequence>
<name>A0A2N9X8U5_9NEIS</name>
<gene>
    <name evidence="1" type="ORF">BHC54_02875</name>
</gene>
<comment type="caution">
    <text evidence="1">The sequence shown here is derived from an EMBL/GenBank/DDBJ whole genome shotgun (WGS) entry which is preliminary data.</text>
</comment>
<organism evidence="1 2">
    <name type="scientific">Snodgrassella alvi</name>
    <dbReference type="NCBI Taxonomy" id="1196083"/>
    <lineage>
        <taxon>Bacteria</taxon>
        <taxon>Pseudomonadati</taxon>
        <taxon>Pseudomonadota</taxon>
        <taxon>Betaproteobacteria</taxon>
        <taxon>Neisseriales</taxon>
        <taxon>Neisseriaceae</taxon>
        <taxon>Snodgrassella</taxon>
    </lineage>
</organism>
<keyword evidence="2" id="KW-1185">Reference proteome</keyword>
<evidence type="ECO:0000313" key="2">
    <source>
        <dbReference type="Proteomes" id="UP000230202"/>
    </source>
</evidence>
<evidence type="ECO:0000313" key="1">
    <source>
        <dbReference type="EMBL" id="PIT40783.1"/>
    </source>
</evidence>
<dbReference type="Proteomes" id="UP000230202">
    <property type="component" value="Unassembled WGS sequence"/>
</dbReference>
<dbReference type="EMBL" id="MEIL01000019">
    <property type="protein sequence ID" value="PIT40783.1"/>
    <property type="molecule type" value="Genomic_DNA"/>
</dbReference>
<dbReference type="AlphaFoldDB" id="A0A2N9X8U5"/>